<dbReference type="RefSeq" id="WP_307412339.1">
    <property type="nucleotide sequence ID" value="NZ_JAUSTW010000008.1"/>
</dbReference>
<accession>A0ABT9Y056</accession>
<keyword evidence="3" id="KW-0378">Hydrolase</keyword>
<dbReference type="Gene3D" id="3.30.1380.10">
    <property type="match status" value="1"/>
</dbReference>
<dbReference type="Proteomes" id="UP001224122">
    <property type="component" value="Unassembled WGS sequence"/>
</dbReference>
<feature type="domain" description="Peptidase M15C" evidence="2">
    <location>
        <begin position="200"/>
        <end position="258"/>
    </location>
</feature>
<reference evidence="3 4" key="1">
    <citation type="submission" date="2023-07" db="EMBL/GenBank/DDBJ databases">
        <title>Genomic Encyclopedia of Type Strains, Phase IV (KMG-IV): sequencing the most valuable type-strain genomes for metagenomic binning, comparative biology and taxonomic classification.</title>
        <authorList>
            <person name="Goeker M."/>
        </authorList>
    </citation>
    <scope>NUCLEOTIDE SEQUENCE [LARGE SCALE GENOMIC DNA]</scope>
    <source>
        <strain evidence="3 4">DSM 27594</strain>
    </source>
</reference>
<dbReference type="EC" id="3.4.-.-" evidence="3"/>
<evidence type="ECO:0000259" key="1">
    <source>
        <dbReference type="Pfam" id="PF01471"/>
    </source>
</evidence>
<dbReference type="Gene3D" id="1.10.101.10">
    <property type="entry name" value="PGBD-like superfamily/PGBD"/>
    <property type="match status" value="2"/>
</dbReference>
<dbReference type="InterPro" id="IPR036366">
    <property type="entry name" value="PGBDSf"/>
</dbReference>
<dbReference type="InterPro" id="IPR036365">
    <property type="entry name" value="PGBD-like_sf"/>
</dbReference>
<dbReference type="InterPro" id="IPR009045">
    <property type="entry name" value="Zn_M74/Hedgehog-like"/>
</dbReference>
<dbReference type="InterPro" id="IPR039561">
    <property type="entry name" value="Peptidase_M15C"/>
</dbReference>
<keyword evidence="4" id="KW-1185">Reference proteome</keyword>
<dbReference type="Pfam" id="PF13539">
    <property type="entry name" value="Peptidase_M15_4"/>
    <property type="match status" value="1"/>
</dbReference>
<sequence>MPELPTIRLGSTGEYVRLLQMNLNGLALNYNNFAINGTYDAKTMAVVKEFQDRFEMESNGIVEAHTWSILIEQVKHVQKQLNIHGYHVGYPDGWYRASTTSAVERFQQNHGLQPLGIVDPRTRRKLFNPHPQDTIEKRPSSNDLNSLHPHVAMLAKRFLELTRTHNIDVRITTAFRSWDESDRLFAQGRTTPGPIVSNARGGDSYHNWGLAFDAALIENGQISNDIRKYFTMGHLGEQLGLKWGGTFKSIVDYPHFQYTFGLNTWDLLNGVIPPK</sequence>
<dbReference type="SUPFAM" id="SSF55166">
    <property type="entry name" value="Hedgehog/DD-peptidase"/>
    <property type="match status" value="1"/>
</dbReference>
<feature type="domain" description="Peptidoglycan binding-like" evidence="1">
    <location>
        <begin position="72"/>
        <end position="126"/>
    </location>
</feature>
<proteinExistence type="predicted"/>
<dbReference type="Pfam" id="PF01471">
    <property type="entry name" value="PG_binding_1"/>
    <property type="match status" value="2"/>
</dbReference>
<dbReference type="CDD" id="cd14845">
    <property type="entry name" value="L-Ala-D-Glu_peptidase_like"/>
    <property type="match status" value="1"/>
</dbReference>
<dbReference type="InterPro" id="IPR002477">
    <property type="entry name" value="Peptidoglycan-bd-like"/>
</dbReference>
<feature type="domain" description="Peptidoglycan binding-like" evidence="1">
    <location>
        <begin position="12"/>
        <end position="70"/>
    </location>
</feature>
<gene>
    <name evidence="3" type="ORF">J2S10_004421</name>
</gene>
<comment type="caution">
    <text evidence="3">The sequence shown here is derived from an EMBL/GenBank/DDBJ whole genome shotgun (WGS) entry which is preliminary data.</text>
</comment>
<dbReference type="GO" id="GO:0016787">
    <property type="term" value="F:hydrolase activity"/>
    <property type="evidence" value="ECO:0007669"/>
    <property type="project" value="UniProtKB-KW"/>
</dbReference>
<evidence type="ECO:0000313" key="4">
    <source>
        <dbReference type="Proteomes" id="UP001224122"/>
    </source>
</evidence>
<evidence type="ECO:0000313" key="3">
    <source>
        <dbReference type="EMBL" id="MDQ0201215.1"/>
    </source>
</evidence>
<dbReference type="EMBL" id="JAUSTW010000008">
    <property type="protein sequence ID" value="MDQ0201215.1"/>
    <property type="molecule type" value="Genomic_DNA"/>
</dbReference>
<name>A0ABT9Y056_9BACI</name>
<evidence type="ECO:0000259" key="2">
    <source>
        <dbReference type="Pfam" id="PF13539"/>
    </source>
</evidence>
<organism evidence="3 4">
    <name type="scientific">Neobacillus ginsengisoli</name>
    <dbReference type="NCBI Taxonomy" id="904295"/>
    <lineage>
        <taxon>Bacteria</taxon>
        <taxon>Bacillati</taxon>
        <taxon>Bacillota</taxon>
        <taxon>Bacilli</taxon>
        <taxon>Bacillales</taxon>
        <taxon>Bacillaceae</taxon>
        <taxon>Neobacillus</taxon>
    </lineage>
</organism>
<protein>
    <submittedName>
        <fullName evidence="3">Peptidoglycan L-alanyl-D-glutamate endopeptidase CwlK</fullName>
        <ecNumber evidence="3">3.4.-.-</ecNumber>
    </submittedName>
</protein>
<dbReference type="SUPFAM" id="SSF47090">
    <property type="entry name" value="PGBD-like"/>
    <property type="match status" value="2"/>
</dbReference>